<organism evidence="3 4">
    <name type="scientific">Metabacillus lacus</name>
    <dbReference type="NCBI Taxonomy" id="1983721"/>
    <lineage>
        <taxon>Bacteria</taxon>
        <taxon>Bacillati</taxon>
        <taxon>Bacillota</taxon>
        <taxon>Bacilli</taxon>
        <taxon>Bacillales</taxon>
        <taxon>Bacillaceae</taxon>
        <taxon>Metabacillus</taxon>
    </lineage>
</organism>
<dbReference type="PANTHER" id="PTHR47505">
    <property type="entry name" value="DNA UTILIZATION PROTEIN YHGH"/>
    <property type="match status" value="1"/>
</dbReference>
<dbReference type="Proteomes" id="UP000448867">
    <property type="component" value="Unassembled WGS sequence"/>
</dbReference>
<dbReference type="AlphaFoldDB" id="A0A7X2IYK5"/>
<proteinExistence type="inferred from homology"/>
<feature type="domain" description="Phosphoribosyltransferase" evidence="2">
    <location>
        <begin position="175"/>
        <end position="241"/>
    </location>
</feature>
<dbReference type="InterPro" id="IPR029057">
    <property type="entry name" value="PRTase-like"/>
</dbReference>
<keyword evidence="3" id="KW-0328">Glycosyltransferase</keyword>
<dbReference type="Pfam" id="PF00156">
    <property type="entry name" value="Pribosyltran"/>
    <property type="match status" value="1"/>
</dbReference>
<keyword evidence="4" id="KW-1185">Reference proteome</keyword>
<evidence type="ECO:0000313" key="3">
    <source>
        <dbReference type="EMBL" id="MRX72182.1"/>
    </source>
</evidence>
<dbReference type="EMBL" id="WKKI01000012">
    <property type="protein sequence ID" value="MRX72182.1"/>
    <property type="molecule type" value="Genomic_DNA"/>
</dbReference>
<reference evidence="3 4" key="1">
    <citation type="submission" date="2019-11" db="EMBL/GenBank/DDBJ databases">
        <title>Bacillus lacus genome.</title>
        <authorList>
            <person name="Allen C.J."/>
            <person name="Newman J.D."/>
        </authorList>
    </citation>
    <scope>NUCLEOTIDE SEQUENCE [LARGE SCALE GENOMIC DNA]</scope>
    <source>
        <strain evidence="3 4">KCTC 33946</strain>
    </source>
</reference>
<comment type="caution">
    <text evidence="3">The sequence shown here is derived from an EMBL/GenBank/DDBJ whole genome shotgun (WGS) entry which is preliminary data.</text>
</comment>
<dbReference type="GO" id="GO:0016757">
    <property type="term" value="F:glycosyltransferase activity"/>
    <property type="evidence" value="ECO:0007669"/>
    <property type="project" value="UniProtKB-KW"/>
</dbReference>
<name>A0A7X2IYK5_9BACI</name>
<evidence type="ECO:0000256" key="1">
    <source>
        <dbReference type="ARBA" id="ARBA00008007"/>
    </source>
</evidence>
<protein>
    <submittedName>
        <fullName evidence="3">Amidophosphoribosyltransferase</fullName>
    </submittedName>
</protein>
<dbReference type="InterPro" id="IPR000836">
    <property type="entry name" value="PRTase_dom"/>
</dbReference>
<evidence type="ECO:0000313" key="4">
    <source>
        <dbReference type="Proteomes" id="UP000448867"/>
    </source>
</evidence>
<sequence length="242" mass="27727">MSLISLTAEKAGWRKIQCLICTDSLTVTVSWRSLLFLEKEKRICEECSAQLLPISGTVCKKCCRPQETESLCDDCSIWEETEEFRDMLQRNVSLFSYTPFMKEVLSTYKFRGDAELAKIFQPLMVKAYQQHFSSLKPLLLPIPLSPQRLYERGYNQSELLIAPLLRNSTSSPLIRISSEKQSKKTKKERMQVLPFKLSGQIPQRPILLIDDIYTTGATLHHTAKLLRDNGASEVYSLTLIRS</sequence>
<gene>
    <name evidence="3" type="ORF">GJU40_08460</name>
</gene>
<dbReference type="OrthoDB" id="9779910at2"/>
<evidence type="ECO:0000259" key="2">
    <source>
        <dbReference type="Pfam" id="PF00156"/>
    </source>
</evidence>
<comment type="similarity">
    <text evidence="1">Belongs to the ComF/GntX family.</text>
</comment>
<dbReference type="PANTHER" id="PTHR47505:SF1">
    <property type="entry name" value="DNA UTILIZATION PROTEIN YHGH"/>
    <property type="match status" value="1"/>
</dbReference>
<dbReference type="CDD" id="cd06223">
    <property type="entry name" value="PRTases_typeI"/>
    <property type="match status" value="1"/>
</dbReference>
<accession>A0A7X2IYK5</accession>
<dbReference type="InterPro" id="IPR051910">
    <property type="entry name" value="ComF/GntX_DNA_util-trans"/>
</dbReference>
<dbReference type="Gene3D" id="3.40.50.2020">
    <property type="match status" value="1"/>
</dbReference>
<keyword evidence="3" id="KW-0808">Transferase</keyword>
<dbReference type="SUPFAM" id="SSF53271">
    <property type="entry name" value="PRTase-like"/>
    <property type="match status" value="1"/>
</dbReference>